<keyword evidence="2" id="KW-1185">Reference proteome</keyword>
<dbReference type="AlphaFoldDB" id="A0A9Q3HTK9"/>
<evidence type="ECO:0000313" key="1">
    <source>
        <dbReference type="EMBL" id="MBW0515847.1"/>
    </source>
</evidence>
<accession>A0A9Q3HTK9</accession>
<proteinExistence type="predicted"/>
<organism evidence="1 2">
    <name type="scientific">Austropuccinia psidii MF-1</name>
    <dbReference type="NCBI Taxonomy" id="1389203"/>
    <lineage>
        <taxon>Eukaryota</taxon>
        <taxon>Fungi</taxon>
        <taxon>Dikarya</taxon>
        <taxon>Basidiomycota</taxon>
        <taxon>Pucciniomycotina</taxon>
        <taxon>Pucciniomycetes</taxon>
        <taxon>Pucciniales</taxon>
        <taxon>Sphaerophragmiaceae</taxon>
        <taxon>Austropuccinia</taxon>
    </lineage>
</organism>
<gene>
    <name evidence="1" type="ORF">O181_055562</name>
</gene>
<dbReference type="EMBL" id="AVOT02024901">
    <property type="protein sequence ID" value="MBW0515847.1"/>
    <property type="molecule type" value="Genomic_DNA"/>
</dbReference>
<sequence length="190" mass="22178">MKFKPTPTHKKLVYISTKNLAKGMVKYNLSLQEFLRSMSRRYDKACTEFQNHDKYNILDRASYVIQASFIQIQQYKSMRLPPKLRKDAVENFDEKVFQLVKYFWELVLFDVGEPPSLWPKITESIQASEEFPKARRALQNCKGGDETARNASWHASTFLVKWLWDHQLDVREKGAINSIIKSLGQQASAK</sequence>
<name>A0A9Q3HTK9_9BASI</name>
<comment type="caution">
    <text evidence="1">The sequence shown here is derived from an EMBL/GenBank/DDBJ whole genome shotgun (WGS) entry which is preliminary data.</text>
</comment>
<dbReference type="Proteomes" id="UP000765509">
    <property type="component" value="Unassembled WGS sequence"/>
</dbReference>
<evidence type="ECO:0000313" key="2">
    <source>
        <dbReference type="Proteomes" id="UP000765509"/>
    </source>
</evidence>
<reference evidence="1" key="1">
    <citation type="submission" date="2021-03" db="EMBL/GenBank/DDBJ databases">
        <title>Draft genome sequence of rust myrtle Austropuccinia psidii MF-1, a brazilian biotype.</title>
        <authorList>
            <person name="Quecine M.C."/>
            <person name="Pachon D.M.R."/>
            <person name="Bonatelli M.L."/>
            <person name="Correr F.H."/>
            <person name="Franceschini L.M."/>
            <person name="Leite T.F."/>
            <person name="Margarido G.R.A."/>
            <person name="Almeida C.A."/>
            <person name="Ferrarezi J.A."/>
            <person name="Labate C.A."/>
        </authorList>
    </citation>
    <scope>NUCLEOTIDE SEQUENCE</scope>
    <source>
        <strain evidence="1">MF-1</strain>
    </source>
</reference>
<protein>
    <submittedName>
        <fullName evidence="1">Uncharacterized protein</fullName>
    </submittedName>
</protein>